<evidence type="ECO:0000256" key="1">
    <source>
        <dbReference type="SAM" id="MobiDB-lite"/>
    </source>
</evidence>
<feature type="compositionally biased region" description="Pro residues" evidence="1">
    <location>
        <begin position="157"/>
        <end position="168"/>
    </location>
</feature>
<accession>A0A8H5M831</accession>
<reference evidence="2 3" key="1">
    <citation type="journal article" date="2020" name="ISME J.">
        <title>Uncovering the hidden diversity of litter-decomposition mechanisms in mushroom-forming fungi.</title>
        <authorList>
            <person name="Floudas D."/>
            <person name="Bentzer J."/>
            <person name="Ahren D."/>
            <person name="Johansson T."/>
            <person name="Persson P."/>
            <person name="Tunlid A."/>
        </authorList>
    </citation>
    <scope>NUCLEOTIDE SEQUENCE [LARGE SCALE GENOMIC DNA]</scope>
    <source>
        <strain evidence="2 3">CBS 661.87</strain>
    </source>
</reference>
<evidence type="ECO:0000313" key="3">
    <source>
        <dbReference type="Proteomes" id="UP000565441"/>
    </source>
</evidence>
<dbReference type="EMBL" id="JAACJP010000005">
    <property type="protein sequence ID" value="KAF5384189.1"/>
    <property type="molecule type" value="Genomic_DNA"/>
</dbReference>
<feature type="compositionally biased region" description="Polar residues" evidence="1">
    <location>
        <begin position="136"/>
        <end position="145"/>
    </location>
</feature>
<dbReference type="Proteomes" id="UP000565441">
    <property type="component" value="Unassembled WGS sequence"/>
</dbReference>
<proteinExistence type="predicted"/>
<protein>
    <submittedName>
        <fullName evidence="2">Uncharacterized protein</fullName>
    </submittedName>
</protein>
<dbReference type="OrthoDB" id="3070411at2759"/>
<gene>
    <name evidence="2" type="ORF">D9615_003120</name>
</gene>
<evidence type="ECO:0000313" key="2">
    <source>
        <dbReference type="EMBL" id="KAF5384189.1"/>
    </source>
</evidence>
<comment type="caution">
    <text evidence="2">The sequence shown here is derived from an EMBL/GenBank/DDBJ whole genome shotgun (WGS) entry which is preliminary data.</text>
</comment>
<feature type="compositionally biased region" description="Polar residues" evidence="1">
    <location>
        <begin position="282"/>
        <end position="292"/>
    </location>
</feature>
<feature type="region of interest" description="Disordered" evidence="1">
    <location>
        <begin position="134"/>
        <end position="172"/>
    </location>
</feature>
<organism evidence="2 3">
    <name type="scientific">Tricholomella constricta</name>
    <dbReference type="NCBI Taxonomy" id="117010"/>
    <lineage>
        <taxon>Eukaryota</taxon>
        <taxon>Fungi</taxon>
        <taxon>Dikarya</taxon>
        <taxon>Basidiomycota</taxon>
        <taxon>Agaricomycotina</taxon>
        <taxon>Agaricomycetes</taxon>
        <taxon>Agaricomycetidae</taxon>
        <taxon>Agaricales</taxon>
        <taxon>Tricholomatineae</taxon>
        <taxon>Lyophyllaceae</taxon>
        <taxon>Tricholomella</taxon>
    </lineage>
</organism>
<name>A0A8H5M831_9AGAR</name>
<sequence>MVPHGDAGFTVCAPEDASSFQDANSVFVDFHNPLGPSSSPRTASLERRLSPPRTNERLCPVDRRPKRSSPLAGPAFSNPSVINFQADNDSRQAEELSPIYISPPNPPPRTYSPKKAVKGLVRFSATPPLELFHTPLDTSFLPSKRSSLRKPHDSPSSAPPDAPLPPTPAKDLLELPYRGRSYLASSQPTASTSTLRPIINRPARDSDVTPSLINTRRASISVSKDPAKNWMTTNTYETTPRFSRLGISASTVVLPVSAREYKRVATKKKASPKPIPSGVGGSRTSKFVSRPVSSNVCPSPHTLPLSLSSHASVADSISSSCDVGTVVEDSEEEEEEEEEITKKNEHPFIEVIPPGSMRELGIPYVSPSLGYSRSSESVVKPHGVVLGANADAKPEMARGSRGCVAVEVVLEPQELGAVPQGGDRHLKMRRERGRERAVTRWWRKLAGGGRRGFIVLC</sequence>
<feature type="region of interest" description="Disordered" evidence="1">
    <location>
        <begin position="31"/>
        <end position="82"/>
    </location>
</feature>
<feature type="compositionally biased region" description="Basic and acidic residues" evidence="1">
    <location>
        <begin position="44"/>
        <end position="63"/>
    </location>
</feature>
<feature type="region of interest" description="Disordered" evidence="1">
    <location>
        <begin position="265"/>
        <end position="292"/>
    </location>
</feature>
<dbReference type="AlphaFoldDB" id="A0A8H5M831"/>
<keyword evidence="3" id="KW-1185">Reference proteome</keyword>